<dbReference type="InterPro" id="IPR052781">
    <property type="entry name" value="Cys_protease_inhibitor_I42"/>
</dbReference>
<evidence type="ECO:0000313" key="5">
    <source>
        <dbReference type="Proteomes" id="UP000245934"/>
    </source>
</evidence>
<dbReference type="PROSITE" id="PS51257">
    <property type="entry name" value="PROKAR_LIPOPROTEIN"/>
    <property type="match status" value="1"/>
</dbReference>
<organism evidence="4 5">
    <name type="scientific">Methanospirillum stamsii</name>
    <dbReference type="NCBI Taxonomy" id="1277351"/>
    <lineage>
        <taxon>Archaea</taxon>
        <taxon>Methanobacteriati</taxon>
        <taxon>Methanobacteriota</taxon>
        <taxon>Stenosarchaea group</taxon>
        <taxon>Methanomicrobia</taxon>
        <taxon>Methanomicrobiales</taxon>
        <taxon>Methanospirillaceae</taxon>
        <taxon>Methanospirillum</taxon>
    </lineage>
</organism>
<dbReference type="Pfam" id="PF09394">
    <property type="entry name" value="Inhibitor_I42"/>
    <property type="match status" value="1"/>
</dbReference>
<evidence type="ECO:0000259" key="3">
    <source>
        <dbReference type="Pfam" id="PF09394"/>
    </source>
</evidence>
<dbReference type="EMBL" id="QGMZ01000018">
    <property type="protein sequence ID" value="PWR73610.1"/>
    <property type="molecule type" value="Genomic_DNA"/>
</dbReference>
<evidence type="ECO:0000256" key="1">
    <source>
        <dbReference type="ARBA" id="ARBA00022690"/>
    </source>
</evidence>
<keyword evidence="2" id="KW-0789">Thiol protease inhibitor</keyword>
<evidence type="ECO:0000313" key="4">
    <source>
        <dbReference type="EMBL" id="PWR73610.1"/>
    </source>
</evidence>
<dbReference type="Proteomes" id="UP000245934">
    <property type="component" value="Unassembled WGS sequence"/>
</dbReference>
<name>A0A2V2N4T6_9EURY</name>
<evidence type="ECO:0000256" key="2">
    <source>
        <dbReference type="ARBA" id="ARBA00022704"/>
    </source>
</evidence>
<comment type="caution">
    <text evidence="4">The sequence shown here is derived from an EMBL/GenBank/DDBJ whole genome shotgun (WGS) entry which is preliminary data.</text>
</comment>
<accession>A0A2V2N4T6</accession>
<dbReference type="InterPro" id="IPR018990">
    <property type="entry name" value="Prot_inh_I42_chagasin"/>
</dbReference>
<dbReference type="PANTHER" id="PTHR36530">
    <property type="entry name" value="INHIBITOR OF CYSTEINE PEPTIDASE"/>
    <property type="match status" value="1"/>
</dbReference>
<protein>
    <recommendedName>
        <fullName evidence="3">Proteinase inhibitor I42 chagasin domain-containing protein</fullName>
    </recommendedName>
</protein>
<proteinExistence type="predicted"/>
<dbReference type="GO" id="GO:0004869">
    <property type="term" value="F:cysteine-type endopeptidase inhibitor activity"/>
    <property type="evidence" value="ECO:0007669"/>
    <property type="project" value="UniProtKB-KW"/>
</dbReference>
<dbReference type="RefSeq" id="WP_109941021.1">
    <property type="nucleotide sequence ID" value="NZ_CP176366.1"/>
</dbReference>
<dbReference type="InterPro" id="IPR036331">
    <property type="entry name" value="Chagasin-like_sf"/>
</dbReference>
<keyword evidence="1" id="KW-0646">Protease inhibitor</keyword>
<dbReference type="SUPFAM" id="SSF141066">
    <property type="entry name" value="ICP-like"/>
    <property type="match status" value="1"/>
</dbReference>
<feature type="domain" description="Proteinase inhibitor I42 chagasin" evidence="3">
    <location>
        <begin position="60"/>
        <end position="148"/>
    </location>
</feature>
<sequence length="154" mass="16697">MVKLESCLILLVMATLVITGCYAELTIESSEADVTTLTPEQSDVVLNATYTADQNTTALNMTVNETVQISLNENPTTGYMWNVTTSSGLEILADEYTPDAVSQMMAGAGGIHEWILKAVDVGNQTFSAVNMRSFENLTGSEETYTLNITVQELI</sequence>
<dbReference type="Gene3D" id="2.60.40.2020">
    <property type="match status" value="1"/>
</dbReference>
<dbReference type="OrthoDB" id="28968at2157"/>
<keyword evidence="5" id="KW-1185">Reference proteome</keyword>
<dbReference type="AlphaFoldDB" id="A0A2V2N4T6"/>
<dbReference type="PANTHER" id="PTHR36530:SF1">
    <property type="entry name" value="AMOEBIASIN-1"/>
    <property type="match status" value="1"/>
</dbReference>
<reference evidence="4 5" key="1">
    <citation type="submission" date="2018-05" db="EMBL/GenBank/DDBJ databases">
        <title>Draft genome of Methanospirillum stamsii Pt1.</title>
        <authorList>
            <person name="Dueholm M.S."/>
            <person name="Nielsen P.H."/>
            <person name="Bakmann L.F."/>
            <person name="Otzen D.E."/>
        </authorList>
    </citation>
    <scope>NUCLEOTIDE SEQUENCE [LARGE SCALE GENOMIC DNA]</scope>
    <source>
        <strain evidence="4 5">Pt1</strain>
    </source>
</reference>
<gene>
    <name evidence="4" type="ORF">DLD82_10300</name>
</gene>
<dbReference type="GeneID" id="97608662"/>